<evidence type="ECO:0000313" key="3">
    <source>
        <dbReference type="Proteomes" id="UP001595724"/>
    </source>
</evidence>
<gene>
    <name evidence="2" type="ORF">ACFOM9_10295</name>
</gene>
<dbReference type="Proteomes" id="UP001595724">
    <property type="component" value="Unassembled WGS sequence"/>
</dbReference>
<dbReference type="Gene3D" id="3.40.50.1820">
    <property type="entry name" value="alpha/beta hydrolase"/>
    <property type="match status" value="1"/>
</dbReference>
<dbReference type="InterPro" id="IPR029058">
    <property type="entry name" value="AB_hydrolase_fold"/>
</dbReference>
<organism evidence="2 3">
    <name type="scientific">Luteimonas notoginsengisoli</name>
    <dbReference type="NCBI Taxonomy" id="1578200"/>
    <lineage>
        <taxon>Bacteria</taxon>
        <taxon>Pseudomonadati</taxon>
        <taxon>Pseudomonadota</taxon>
        <taxon>Gammaproteobacteria</taxon>
        <taxon>Lysobacterales</taxon>
        <taxon>Lysobacteraceae</taxon>
        <taxon>Luteimonas</taxon>
    </lineage>
</organism>
<dbReference type="SUPFAM" id="SSF53474">
    <property type="entry name" value="alpha/beta-Hydrolases"/>
    <property type="match status" value="1"/>
</dbReference>
<reference evidence="3" key="1">
    <citation type="journal article" date="2019" name="Int. J. Syst. Evol. Microbiol.">
        <title>The Global Catalogue of Microorganisms (GCM) 10K type strain sequencing project: providing services to taxonomists for standard genome sequencing and annotation.</title>
        <authorList>
            <consortium name="The Broad Institute Genomics Platform"/>
            <consortium name="The Broad Institute Genome Sequencing Center for Infectious Disease"/>
            <person name="Wu L."/>
            <person name="Ma J."/>
        </authorList>
    </citation>
    <scope>NUCLEOTIDE SEQUENCE [LARGE SCALE GENOMIC DNA]</scope>
    <source>
        <strain evidence="3">KCTC 42211</strain>
    </source>
</reference>
<dbReference type="EMBL" id="JBHRYF010000008">
    <property type="protein sequence ID" value="MFC3660455.1"/>
    <property type="molecule type" value="Genomic_DNA"/>
</dbReference>
<evidence type="ECO:0000256" key="1">
    <source>
        <dbReference type="SAM" id="MobiDB-lite"/>
    </source>
</evidence>
<proteinExistence type="predicted"/>
<dbReference type="RefSeq" id="WP_386709918.1">
    <property type="nucleotide sequence ID" value="NZ_JBHRYF010000008.1"/>
</dbReference>
<name>A0ABV7UTX5_9GAMM</name>
<comment type="caution">
    <text evidence="2">The sequence shown here is derived from an EMBL/GenBank/DDBJ whole genome shotgun (WGS) entry which is preliminary data.</text>
</comment>
<feature type="region of interest" description="Disordered" evidence="1">
    <location>
        <begin position="22"/>
        <end position="54"/>
    </location>
</feature>
<keyword evidence="3" id="KW-1185">Reference proteome</keyword>
<evidence type="ECO:0000313" key="2">
    <source>
        <dbReference type="EMBL" id="MFC3660455.1"/>
    </source>
</evidence>
<dbReference type="Pfam" id="PF26363">
    <property type="entry name" value="Phospholipase-like"/>
    <property type="match status" value="1"/>
</dbReference>
<protein>
    <submittedName>
        <fullName evidence="2">Mbeg1-like protein</fullName>
    </submittedName>
</protein>
<accession>A0ABV7UTX5</accession>
<sequence length="595" mass="60192">MLIAQERAQPYASSLLSQANLSPTHLSQGPRPLAFQPADTFPKGDGTFSGQAAGTQPQADLDQQLAMMANDAYAADNPLTEQALQDAGWNRLESNEAGTALVDAQGREIPIDPALLSTSNGFDAAIYQNDQGQYVVAYRGTDNWGLANPGDADDNGLQGLGFQTGQYSDAIALAQRAEHVFGDGNVVVTGHSLGGGLASAAALATGASGVTFNAAGLSNETLESLGFNPNAVRDSTADSGQLRRYIVNGDPLNGAQQDIPALPIPVLGLISPPNAIGHELRVDPPADTGFDLAKLHGGGGDGASYVEALRQNTPYDPANRPTAPERAGAAVNDGLDTLGDQGGHLLSDLGHGADRLLDTAGSVLRGNPGLFPGSWVAGTVLDGAGALARNTGDLAGAVVDGGLDLLGNVAEPVIGFTGNVGRDALENLGEFNLNQLGNLARQGSDLVGDVRGNVSETVDGISDAVSNELAKGDLVEGTFDVIGSVLDGGIDTVGDAASGVLGFAGDTVQNATNAGGNMLRDLGEQVGLEQPFDAVAGFVEGSGKVVSDVADGAGKVVDTVADAVGDGVEAVSGFVGDVGQGISDVAGKLNPLKWF</sequence>